<feature type="compositionally biased region" description="Basic residues" evidence="1">
    <location>
        <begin position="74"/>
        <end position="92"/>
    </location>
</feature>
<feature type="region of interest" description="Disordered" evidence="1">
    <location>
        <begin position="74"/>
        <end position="101"/>
    </location>
</feature>
<protein>
    <submittedName>
        <fullName evidence="2">Uncharacterized protein</fullName>
    </submittedName>
</protein>
<organism evidence="2 3">
    <name type="scientific">Stephania cephalantha</name>
    <dbReference type="NCBI Taxonomy" id="152367"/>
    <lineage>
        <taxon>Eukaryota</taxon>
        <taxon>Viridiplantae</taxon>
        <taxon>Streptophyta</taxon>
        <taxon>Embryophyta</taxon>
        <taxon>Tracheophyta</taxon>
        <taxon>Spermatophyta</taxon>
        <taxon>Magnoliopsida</taxon>
        <taxon>Ranunculales</taxon>
        <taxon>Menispermaceae</taxon>
        <taxon>Menispermoideae</taxon>
        <taxon>Cissampelideae</taxon>
        <taxon>Stephania</taxon>
    </lineage>
</organism>
<dbReference type="EMBL" id="JBBNAG010000007">
    <property type="protein sequence ID" value="KAK9118530.1"/>
    <property type="molecule type" value="Genomic_DNA"/>
</dbReference>
<comment type="caution">
    <text evidence="2">The sequence shown here is derived from an EMBL/GenBank/DDBJ whole genome shotgun (WGS) entry which is preliminary data.</text>
</comment>
<evidence type="ECO:0000313" key="2">
    <source>
        <dbReference type="EMBL" id="KAK9118530.1"/>
    </source>
</evidence>
<feature type="region of interest" description="Disordered" evidence="1">
    <location>
        <begin position="1"/>
        <end position="22"/>
    </location>
</feature>
<reference evidence="2 3" key="1">
    <citation type="submission" date="2024-01" db="EMBL/GenBank/DDBJ databases">
        <title>Genome assemblies of Stephania.</title>
        <authorList>
            <person name="Yang L."/>
        </authorList>
    </citation>
    <scope>NUCLEOTIDE SEQUENCE [LARGE SCALE GENOMIC DNA]</scope>
    <source>
        <strain evidence="2">JXDWG</strain>
        <tissue evidence="2">Leaf</tissue>
    </source>
</reference>
<gene>
    <name evidence="2" type="ORF">Scep_016623</name>
</gene>
<sequence>MEDSTARAPRTRGSATSLMLVEAADSSSLPKKQMISSSASSKKGKEVVVVVEKLVDLLGFRTEEVVLVYQNKHSTRHKGRKRAKMRRNKAKTHQSVVGVVT</sequence>
<evidence type="ECO:0000313" key="3">
    <source>
        <dbReference type="Proteomes" id="UP001419268"/>
    </source>
</evidence>
<dbReference type="Proteomes" id="UP001419268">
    <property type="component" value="Unassembled WGS sequence"/>
</dbReference>
<proteinExistence type="predicted"/>
<name>A0AAP0INV2_9MAGN</name>
<keyword evidence="3" id="KW-1185">Reference proteome</keyword>
<dbReference type="AlphaFoldDB" id="A0AAP0INV2"/>
<accession>A0AAP0INV2</accession>
<evidence type="ECO:0000256" key="1">
    <source>
        <dbReference type="SAM" id="MobiDB-lite"/>
    </source>
</evidence>